<keyword evidence="2" id="KW-1185">Reference proteome</keyword>
<evidence type="ECO:0000313" key="1">
    <source>
        <dbReference type="EMBL" id="PIA28073.1"/>
    </source>
</evidence>
<organism evidence="1 2">
    <name type="scientific">Aquilegia coerulea</name>
    <name type="common">Rocky mountain columbine</name>
    <dbReference type="NCBI Taxonomy" id="218851"/>
    <lineage>
        <taxon>Eukaryota</taxon>
        <taxon>Viridiplantae</taxon>
        <taxon>Streptophyta</taxon>
        <taxon>Embryophyta</taxon>
        <taxon>Tracheophyta</taxon>
        <taxon>Spermatophyta</taxon>
        <taxon>Magnoliopsida</taxon>
        <taxon>Ranunculales</taxon>
        <taxon>Ranunculaceae</taxon>
        <taxon>Thalictroideae</taxon>
        <taxon>Aquilegia</taxon>
    </lineage>
</organism>
<dbReference type="Proteomes" id="UP000230069">
    <property type="component" value="Unassembled WGS sequence"/>
</dbReference>
<reference evidence="1 2" key="1">
    <citation type="submission" date="2017-09" db="EMBL/GenBank/DDBJ databases">
        <title>WGS assembly of Aquilegia coerulea Goldsmith.</title>
        <authorList>
            <person name="Hodges S."/>
            <person name="Kramer E."/>
            <person name="Nordborg M."/>
            <person name="Tomkins J."/>
            <person name="Borevitz J."/>
            <person name="Derieg N."/>
            <person name="Yan J."/>
            <person name="Mihaltcheva S."/>
            <person name="Hayes R.D."/>
            <person name="Rokhsar D."/>
        </authorList>
    </citation>
    <scope>NUCLEOTIDE SEQUENCE [LARGE SCALE GENOMIC DNA]</scope>
    <source>
        <strain evidence="2">cv. Goldsmith</strain>
    </source>
</reference>
<sequence length="83" mass="9509">MQPNSVDPVFLLVYLTSFIIHRNLRSQLCLCTVYIHYIVQACSTTNSNSCVALSTTSSNSCRIFFKGISEHNKHFLYQGYFVH</sequence>
<protein>
    <submittedName>
        <fullName evidence="1">Uncharacterized protein</fullName>
    </submittedName>
</protein>
<accession>A0A2G5C9X3</accession>
<dbReference type="EMBL" id="KZ305089">
    <property type="protein sequence ID" value="PIA28073.1"/>
    <property type="molecule type" value="Genomic_DNA"/>
</dbReference>
<evidence type="ECO:0000313" key="2">
    <source>
        <dbReference type="Proteomes" id="UP000230069"/>
    </source>
</evidence>
<proteinExistence type="predicted"/>
<name>A0A2G5C9X3_AQUCA</name>
<gene>
    <name evidence="1" type="ORF">AQUCO_07200005v1</name>
</gene>
<dbReference type="InParanoid" id="A0A2G5C9X3"/>
<dbReference type="AlphaFoldDB" id="A0A2G5C9X3"/>